<organism evidence="1 2">
    <name type="scientific">Umbra pygmaea</name>
    <name type="common">Eastern mudminnow</name>
    <dbReference type="NCBI Taxonomy" id="75934"/>
    <lineage>
        <taxon>Eukaryota</taxon>
        <taxon>Metazoa</taxon>
        <taxon>Chordata</taxon>
        <taxon>Craniata</taxon>
        <taxon>Vertebrata</taxon>
        <taxon>Euteleostomi</taxon>
        <taxon>Actinopterygii</taxon>
        <taxon>Neopterygii</taxon>
        <taxon>Teleostei</taxon>
        <taxon>Protacanthopterygii</taxon>
        <taxon>Esociformes</taxon>
        <taxon>Umbridae</taxon>
        <taxon>Umbra</taxon>
    </lineage>
</organism>
<dbReference type="Proteomes" id="UP001557470">
    <property type="component" value="Unassembled WGS sequence"/>
</dbReference>
<sequence length="154" mass="17247">MEFMRRFFAAMGFDCSRQTKFTAQSSSAEVMVNAGRKDSNLQNCSLSQDPDLPHCQGCISYEARLHRLVCGHLYCDHCRSRIVNCAFKDIEGLSEYPCPMCNTIRQMGGTVPETKFPSNQPTVPEALNHCSSSRIHSSVLMKVISEDEEEVSVT</sequence>
<accession>A0ABD0WDD0</accession>
<name>A0ABD0WDD0_UMBPY</name>
<dbReference type="AlphaFoldDB" id="A0ABD0WDD0"/>
<proteinExistence type="predicted"/>
<dbReference type="EMBL" id="JAGEUA010000011">
    <property type="protein sequence ID" value="KAL0962217.1"/>
    <property type="molecule type" value="Genomic_DNA"/>
</dbReference>
<dbReference type="SUPFAM" id="SSF57850">
    <property type="entry name" value="RING/U-box"/>
    <property type="match status" value="1"/>
</dbReference>
<gene>
    <name evidence="1" type="ORF">UPYG_G00337210</name>
</gene>
<evidence type="ECO:0000313" key="1">
    <source>
        <dbReference type="EMBL" id="KAL0962217.1"/>
    </source>
</evidence>
<keyword evidence="2" id="KW-1185">Reference proteome</keyword>
<evidence type="ECO:0000313" key="2">
    <source>
        <dbReference type="Proteomes" id="UP001557470"/>
    </source>
</evidence>
<protein>
    <recommendedName>
        <fullName evidence="3">RING-type domain-containing protein</fullName>
    </recommendedName>
</protein>
<comment type="caution">
    <text evidence="1">The sequence shown here is derived from an EMBL/GenBank/DDBJ whole genome shotgun (WGS) entry which is preliminary data.</text>
</comment>
<reference evidence="1 2" key="1">
    <citation type="submission" date="2024-06" db="EMBL/GenBank/DDBJ databases">
        <authorList>
            <person name="Pan Q."/>
            <person name="Wen M."/>
            <person name="Jouanno E."/>
            <person name="Zahm M."/>
            <person name="Klopp C."/>
            <person name="Cabau C."/>
            <person name="Louis A."/>
            <person name="Berthelot C."/>
            <person name="Parey E."/>
            <person name="Roest Crollius H."/>
            <person name="Montfort J."/>
            <person name="Robinson-Rechavi M."/>
            <person name="Bouchez O."/>
            <person name="Lampietro C."/>
            <person name="Lopez Roques C."/>
            <person name="Donnadieu C."/>
            <person name="Postlethwait J."/>
            <person name="Bobe J."/>
            <person name="Verreycken H."/>
            <person name="Guiguen Y."/>
        </authorList>
    </citation>
    <scope>NUCLEOTIDE SEQUENCE [LARGE SCALE GENOMIC DNA]</scope>
    <source>
        <strain evidence="1">Up_M1</strain>
        <tissue evidence="1">Testis</tissue>
    </source>
</reference>
<evidence type="ECO:0008006" key="3">
    <source>
        <dbReference type="Google" id="ProtNLM"/>
    </source>
</evidence>